<sequence length="114" mass="13040">MPNNCKGDQHLVDALYNGHETAITEIYYCYGKKLLGIAYSHLQDKAKAEKIVLNILTELWDKRAILKINSLTDYLDTAVKHAVLQAIHRQKHAEKITEELLQTPKEALNTCCQY</sequence>
<dbReference type="Gene3D" id="1.10.1740.10">
    <property type="match status" value="1"/>
</dbReference>
<keyword evidence="2" id="KW-1185">Reference proteome</keyword>
<dbReference type="EMBL" id="MPPL01000001">
    <property type="protein sequence ID" value="OKS86091.1"/>
    <property type="molecule type" value="Genomic_DNA"/>
</dbReference>
<comment type="caution">
    <text evidence="1">The sequence shown here is derived from an EMBL/GenBank/DDBJ whole genome shotgun (WGS) entry which is preliminary data.</text>
</comment>
<evidence type="ECO:0000313" key="1">
    <source>
        <dbReference type="EMBL" id="OKS86091.1"/>
    </source>
</evidence>
<dbReference type="RefSeq" id="WP_074488828.1">
    <property type="nucleotide sequence ID" value="NZ_FPAM01000002.1"/>
</dbReference>
<dbReference type="GO" id="GO:0003700">
    <property type="term" value="F:DNA-binding transcription factor activity"/>
    <property type="evidence" value="ECO:0007669"/>
    <property type="project" value="InterPro"/>
</dbReference>
<organism evidence="1 2">
    <name type="scientific">Mucilaginibacter polytrichastri</name>
    <dbReference type="NCBI Taxonomy" id="1302689"/>
    <lineage>
        <taxon>Bacteria</taxon>
        <taxon>Pseudomonadati</taxon>
        <taxon>Bacteroidota</taxon>
        <taxon>Sphingobacteriia</taxon>
        <taxon>Sphingobacteriales</taxon>
        <taxon>Sphingobacteriaceae</taxon>
        <taxon>Mucilaginibacter</taxon>
    </lineage>
</organism>
<dbReference type="STRING" id="1302689.RG47T_1540"/>
<dbReference type="InterPro" id="IPR013325">
    <property type="entry name" value="RNA_pol_sigma_r2"/>
</dbReference>
<proteinExistence type="predicted"/>
<dbReference type="OrthoDB" id="655312at2"/>
<name>A0A1Q5ZWE0_9SPHI</name>
<dbReference type="Proteomes" id="UP000186720">
    <property type="component" value="Unassembled WGS sequence"/>
</dbReference>
<accession>A0A1Q5ZWE0</accession>
<gene>
    <name evidence="1" type="ORF">RG47T_1540</name>
</gene>
<evidence type="ECO:0000313" key="2">
    <source>
        <dbReference type="Proteomes" id="UP000186720"/>
    </source>
</evidence>
<dbReference type="GO" id="GO:0006352">
    <property type="term" value="P:DNA-templated transcription initiation"/>
    <property type="evidence" value="ECO:0007669"/>
    <property type="project" value="InterPro"/>
</dbReference>
<reference evidence="1 2" key="1">
    <citation type="submission" date="2016-11" db="EMBL/GenBank/DDBJ databases">
        <title>Whole Genome Sequencing of Mucilaginibacter polytrichastri RG4-7(T) isolated from the moss sample.</title>
        <authorList>
            <person name="Li Y."/>
        </authorList>
    </citation>
    <scope>NUCLEOTIDE SEQUENCE [LARGE SCALE GENOMIC DNA]</scope>
    <source>
        <strain evidence="1 2">RG4-7</strain>
    </source>
</reference>
<dbReference type="SUPFAM" id="SSF88946">
    <property type="entry name" value="Sigma2 domain of RNA polymerase sigma factors"/>
    <property type="match status" value="1"/>
</dbReference>
<evidence type="ECO:0008006" key="3">
    <source>
        <dbReference type="Google" id="ProtNLM"/>
    </source>
</evidence>
<dbReference type="AlphaFoldDB" id="A0A1Q5ZWE0"/>
<protein>
    <recommendedName>
        <fullName evidence="3">RNA polymerase sigma-70 region 2 domain-containing protein</fullName>
    </recommendedName>
</protein>